<accession>A0A4Y8INP0</accession>
<name>A0A4Y8INP0_9BACI</name>
<dbReference type="SUPFAM" id="SSF55136">
    <property type="entry name" value="Probable bacterial effector-binding domain"/>
    <property type="match status" value="1"/>
</dbReference>
<dbReference type="SMART" id="SM00871">
    <property type="entry name" value="AraC_E_bind"/>
    <property type="match status" value="1"/>
</dbReference>
<proteinExistence type="predicted"/>
<dbReference type="Pfam" id="PF06445">
    <property type="entry name" value="GyrI-like"/>
    <property type="match status" value="1"/>
</dbReference>
<sequence length="161" mass="18673">MDVKVEKRSKVILIGMEIKTYGIMKKDVPNSIPGLWEEFNKVSDQISNRVNEHEEYGLIEFPKGWQLGNRFHYTVAVAVSDTSEIPEGMVVKELPEQEYCIIRYQGEAKEIGKGFNYFYNEWLPKSDYQKSGAFECEYYGKGFKVDNPDSILEVHFPVTKK</sequence>
<dbReference type="PANTHER" id="PTHR36444">
    <property type="entry name" value="TRANSCRIPTIONAL REGULATOR PROTEIN YOBU-RELATED"/>
    <property type="match status" value="1"/>
</dbReference>
<evidence type="ECO:0000259" key="1">
    <source>
        <dbReference type="SMART" id="SM00871"/>
    </source>
</evidence>
<dbReference type="PANTHER" id="PTHR36444:SF2">
    <property type="entry name" value="TRANSCRIPTIONAL REGULATOR PROTEIN YOBU-RELATED"/>
    <property type="match status" value="1"/>
</dbReference>
<gene>
    <name evidence="2" type="ORF">E3U55_06830</name>
</gene>
<dbReference type="InterPro" id="IPR029442">
    <property type="entry name" value="GyrI-like"/>
</dbReference>
<evidence type="ECO:0000313" key="3">
    <source>
        <dbReference type="Proteomes" id="UP000297975"/>
    </source>
</evidence>
<dbReference type="InterPro" id="IPR010499">
    <property type="entry name" value="AraC_E-bd"/>
</dbReference>
<dbReference type="Gene3D" id="3.20.80.10">
    <property type="entry name" value="Regulatory factor, effector binding domain"/>
    <property type="match status" value="1"/>
</dbReference>
<dbReference type="InterPro" id="IPR011256">
    <property type="entry name" value="Reg_factor_effector_dom_sf"/>
</dbReference>
<comment type="caution">
    <text evidence="2">The sequence shown here is derived from an EMBL/GenBank/DDBJ whole genome shotgun (WGS) entry which is preliminary data.</text>
</comment>
<dbReference type="InterPro" id="IPR053182">
    <property type="entry name" value="YobU-like_regulator"/>
</dbReference>
<reference evidence="2 3" key="1">
    <citation type="submission" date="2019-03" db="EMBL/GenBank/DDBJ databases">
        <authorList>
            <person name="He R.-H."/>
        </authorList>
    </citation>
    <scope>NUCLEOTIDE SEQUENCE [LARGE SCALE GENOMIC DNA]</scope>
    <source>
        <strain evidence="3">SH 714</strain>
    </source>
</reference>
<evidence type="ECO:0000313" key="2">
    <source>
        <dbReference type="EMBL" id="TFB22949.1"/>
    </source>
</evidence>
<protein>
    <recommendedName>
        <fullName evidence="1">AraC effector-binding domain-containing protein</fullName>
    </recommendedName>
</protein>
<keyword evidence="3" id="KW-1185">Reference proteome</keyword>
<dbReference type="RefSeq" id="WP_134339680.1">
    <property type="nucleotide sequence ID" value="NZ_SOPW01000005.1"/>
</dbReference>
<dbReference type="EMBL" id="SOPW01000005">
    <property type="protein sequence ID" value="TFB22949.1"/>
    <property type="molecule type" value="Genomic_DNA"/>
</dbReference>
<dbReference type="AlphaFoldDB" id="A0A4Y8INP0"/>
<organism evidence="2 3">
    <name type="scientific">Filobacillus milosensis</name>
    <dbReference type="NCBI Taxonomy" id="94137"/>
    <lineage>
        <taxon>Bacteria</taxon>
        <taxon>Bacillati</taxon>
        <taxon>Bacillota</taxon>
        <taxon>Bacilli</taxon>
        <taxon>Bacillales</taxon>
        <taxon>Bacillaceae</taxon>
        <taxon>Filobacillus</taxon>
    </lineage>
</organism>
<feature type="domain" description="AraC effector-binding" evidence="1">
    <location>
        <begin position="1"/>
        <end position="159"/>
    </location>
</feature>
<dbReference type="OrthoDB" id="5337216at2"/>
<dbReference type="Proteomes" id="UP000297975">
    <property type="component" value="Unassembled WGS sequence"/>
</dbReference>